<keyword evidence="1" id="KW-0324">Glycolysis</keyword>
<dbReference type="CDD" id="cd07067">
    <property type="entry name" value="HP_PGM_like"/>
    <property type="match status" value="1"/>
</dbReference>
<dbReference type="InterPro" id="IPR050275">
    <property type="entry name" value="PGM_Phosphatase"/>
</dbReference>
<proteinExistence type="predicted"/>
<dbReference type="SUPFAM" id="SSF53254">
    <property type="entry name" value="Phosphoglycerate mutase-like"/>
    <property type="match status" value="1"/>
</dbReference>
<dbReference type="Pfam" id="PF00300">
    <property type="entry name" value="His_Phos_1"/>
    <property type="match status" value="1"/>
</dbReference>
<dbReference type="Proteomes" id="UP001240150">
    <property type="component" value="Chromosome"/>
</dbReference>
<dbReference type="InterPro" id="IPR001345">
    <property type="entry name" value="PG/BPGM_mutase_AS"/>
</dbReference>
<evidence type="ECO:0000313" key="4">
    <source>
        <dbReference type="Proteomes" id="UP001240150"/>
    </source>
</evidence>
<dbReference type="EC" id="3.1.3.-" evidence="3"/>
<sequence>MDFPDPAGPFSTINLGTAWMLEVNVQIMGVVAELILIRHGQSLANVAFAAADEQDLLEIEVSGRDAEVPLTDLGVEQAEAVGAWLAALPADRRPEVVVTSPYLRARETWRIAADAAGVPLPRPRTDDRLVDRLLGDLEMLTRAAVAARFPGEAARLAEAGLYEYRPPGGESFADMRIRLSSFLEDLHREHPDRRVVVVAHDAVVLMARAVLENLDWAGVAAVEESAGSVRNASISRFRSDGGNALELDRYNVIDHLS</sequence>
<protein>
    <submittedName>
        <fullName evidence="3">Histidine phosphatase family protein</fullName>
        <ecNumber evidence="3">3.1.3.-</ecNumber>
    </submittedName>
</protein>
<name>A0ABY8WPK8_9ACTN</name>
<keyword evidence="4" id="KW-1185">Reference proteome</keyword>
<dbReference type="RefSeq" id="WP_284919635.1">
    <property type="nucleotide sequence ID" value="NZ_CP126980.1"/>
</dbReference>
<dbReference type="PANTHER" id="PTHR48100:SF1">
    <property type="entry name" value="HISTIDINE PHOSPHATASE FAMILY PROTEIN-RELATED"/>
    <property type="match status" value="1"/>
</dbReference>
<organism evidence="3 4">
    <name type="scientific">Actinoplanes oblitus</name>
    <dbReference type="NCBI Taxonomy" id="3040509"/>
    <lineage>
        <taxon>Bacteria</taxon>
        <taxon>Bacillati</taxon>
        <taxon>Actinomycetota</taxon>
        <taxon>Actinomycetes</taxon>
        <taxon>Micromonosporales</taxon>
        <taxon>Micromonosporaceae</taxon>
        <taxon>Actinoplanes</taxon>
    </lineage>
</organism>
<dbReference type="InterPro" id="IPR013078">
    <property type="entry name" value="His_Pase_superF_clade-1"/>
</dbReference>
<reference evidence="3 4" key="1">
    <citation type="submission" date="2023-06" db="EMBL/GenBank/DDBJ databases">
        <authorList>
            <person name="Yushchuk O."/>
            <person name="Binda E."/>
            <person name="Ruckert-Reed C."/>
            <person name="Fedorenko V."/>
            <person name="Kalinowski J."/>
            <person name="Marinelli F."/>
        </authorList>
    </citation>
    <scope>NUCLEOTIDE SEQUENCE [LARGE SCALE GENOMIC DNA]</scope>
    <source>
        <strain evidence="3 4">NRRL 3884</strain>
    </source>
</reference>
<dbReference type="GO" id="GO:0016787">
    <property type="term" value="F:hydrolase activity"/>
    <property type="evidence" value="ECO:0007669"/>
    <property type="project" value="UniProtKB-KW"/>
</dbReference>
<dbReference type="SMART" id="SM00855">
    <property type="entry name" value="PGAM"/>
    <property type="match status" value="1"/>
</dbReference>
<keyword evidence="3" id="KW-0378">Hydrolase</keyword>
<dbReference type="InterPro" id="IPR029033">
    <property type="entry name" value="His_PPase_superfam"/>
</dbReference>
<dbReference type="Gene3D" id="3.40.50.1240">
    <property type="entry name" value="Phosphoglycerate mutase-like"/>
    <property type="match status" value="1"/>
</dbReference>
<dbReference type="PROSITE" id="PS00175">
    <property type="entry name" value="PG_MUTASE"/>
    <property type="match status" value="1"/>
</dbReference>
<dbReference type="EMBL" id="CP126980">
    <property type="protein sequence ID" value="WIM98249.1"/>
    <property type="molecule type" value="Genomic_DNA"/>
</dbReference>
<evidence type="ECO:0000256" key="2">
    <source>
        <dbReference type="ARBA" id="ARBA00023235"/>
    </source>
</evidence>
<gene>
    <name evidence="3" type="ORF">ACTOB_001840</name>
</gene>
<keyword evidence="2" id="KW-0413">Isomerase</keyword>
<evidence type="ECO:0000256" key="1">
    <source>
        <dbReference type="ARBA" id="ARBA00023152"/>
    </source>
</evidence>
<dbReference type="PANTHER" id="PTHR48100">
    <property type="entry name" value="BROAD-SPECIFICITY PHOSPHATASE YOR283W-RELATED"/>
    <property type="match status" value="1"/>
</dbReference>
<accession>A0ABY8WPK8</accession>
<evidence type="ECO:0000313" key="3">
    <source>
        <dbReference type="EMBL" id="WIM98249.1"/>
    </source>
</evidence>